<sequence length="53" mass="6011">MAISIRQTTGQSQEMRFHNNTENARAQMAVPEMQRIQELGIVSRNNGAAMQTY</sequence>
<keyword evidence="3" id="KW-1185">Reference proteome</keyword>
<proteinExistence type="predicted"/>
<evidence type="ECO:0000313" key="3">
    <source>
        <dbReference type="Proteomes" id="UP001285154"/>
    </source>
</evidence>
<feature type="region of interest" description="Disordered" evidence="1">
    <location>
        <begin position="1"/>
        <end position="26"/>
    </location>
</feature>
<dbReference type="EMBL" id="JAVIIQ010000007">
    <property type="protein sequence ID" value="MDX8533139.1"/>
    <property type="molecule type" value="Genomic_DNA"/>
</dbReference>
<name>A0ABU5A9E1_9HYPH</name>
<feature type="compositionally biased region" description="Polar residues" evidence="1">
    <location>
        <begin position="1"/>
        <end position="24"/>
    </location>
</feature>
<accession>A0ABU5A9E1</accession>
<gene>
    <name evidence="2" type="ORF">RFM42_19275</name>
</gene>
<protein>
    <submittedName>
        <fullName evidence="2">Uncharacterized protein</fullName>
    </submittedName>
</protein>
<evidence type="ECO:0000313" key="2">
    <source>
        <dbReference type="EMBL" id="MDX8533139.1"/>
    </source>
</evidence>
<dbReference type="RefSeq" id="WP_320249842.1">
    <property type="nucleotide sequence ID" value="NZ_JAVIIQ010000007.1"/>
</dbReference>
<comment type="caution">
    <text evidence="2">The sequence shown here is derived from an EMBL/GenBank/DDBJ whole genome shotgun (WGS) entry which is preliminary data.</text>
</comment>
<reference evidence="2 3" key="1">
    <citation type="submission" date="2023-08" db="EMBL/GenBank/DDBJ databases">
        <title>Implementing the SeqCode for naming new Mesorhizobium species isolated from Vachellia karroo root nodules.</title>
        <authorList>
            <person name="Van Lill M."/>
        </authorList>
    </citation>
    <scope>NUCLEOTIDE SEQUENCE [LARGE SCALE GENOMIC DNA]</scope>
    <source>
        <strain evidence="2 3">VK25D</strain>
    </source>
</reference>
<dbReference type="Proteomes" id="UP001285154">
    <property type="component" value="Unassembled WGS sequence"/>
</dbReference>
<evidence type="ECO:0000256" key="1">
    <source>
        <dbReference type="SAM" id="MobiDB-lite"/>
    </source>
</evidence>
<organism evidence="2 3">
    <name type="scientific">Mesorhizobium vachelliae</name>
    <dbReference type="NCBI Taxonomy" id="3072309"/>
    <lineage>
        <taxon>Bacteria</taxon>
        <taxon>Pseudomonadati</taxon>
        <taxon>Pseudomonadota</taxon>
        <taxon>Alphaproteobacteria</taxon>
        <taxon>Hyphomicrobiales</taxon>
        <taxon>Phyllobacteriaceae</taxon>
        <taxon>Mesorhizobium</taxon>
    </lineage>
</organism>